<dbReference type="EMBL" id="JAIRAU010000045">
    <property type="protein sequence ID" value="MBZ5714057.1"/>
    <property type="molecule type" value="Genomic_DNA"/>
</dbReference>
<dbReference type="InterPro" id="IPR027417">
    <property type="entry name" value="P-loop_NTPase"/>
</dbReference>
<dbReference type="InterPro" id="IPR051782">
    <property type="entry name" value="ABC_Transporter_VariousFunc"/>
</dbReference>
<sequence>MAVARALAELPVAWALVRALTATAGAAAMRRALPVYAGLLAVAGLLFGGNGLSTETVVAGAAESMPARALLWTAWLVALTPTLAALWQTKASLWLRSLPVPRAWHLATLLGFSALAESLWALGWGLGGGPLVAVGALGGALAGHGVMLARPPGWQGALAVAATVAGLVSAPPIVLAVATWPVAMVTLRAAWLAAPTRSAGVRGFARGLPGPWMLASALVRSAARGQATTLARGALMLALATAAAWLAARTNQVSDPRGLQIYLCGFMVPAALAAGSAASGPILQCERSALWLLTMAGASARTRLAALALALAWLGGGFGAGCGAALAATKNGAAAPRLVLAGALAAGSLAVGAGLAARWAERFGTRGPGRLILALLLSAALALAGLVWFEAGAVIVWAIAVVLIWFIGHARSITLKRATGGAAAVLEMIGVRKRLGTRIVLEAIDLRCGPGEVTLLLGENGAGKSTLLRIAAGLVEPDRGTVRVAGAALDGGSAAGRRGLGYAPDTADAFPELGVRELLTLVAALKQASPPSPELCARLGLGPVMDQRMRTLSFGQVKRTYLAAVTIGGPPLWVLDEPSNGLDPEGGALVAALLREHAEGGGAALVATNDARFVALCPGRTVRLAAGTLREELRAEG</sequence>
<dbReference type="Pfam" id="PF00005">
    <property type="entry name" value="ABC_tran"/>
    <property type="match status" value="1"/>
</dbReference>
<evidence type="ECO:0000313" key="7">
    <source>
        <dbReference type="Proteomes" id="UP001139031"/>
    </source>
</evidence>
<dbReference type="PANTHER" id="PTHR42939">
    <property type="entry name" value="ABC TRANSPORTER ATP-BINDING PROTEIN ALBC-RELATED"/>
    <property type="match status" value="1"/>
</dbReference>
<dbReference type="InterPro" id="IPR003439">
    <property type="entry name" value="ABC_transporter-like_ATP-bd"/>
</dbReference>
<name>A0ABS7U0K5_9BACT</name>
<evidence type="ECO:0000256" key="4">
    <source>
        <dbReference type="SAM" id="Phobius"/>
    </source>
</evidence>
<feature type="transmembrane region" description="Helical" evidence="4">
    <location>
        <begin position="156"/>
        <end position="178"/>
    </location>
</feature>
<dbReference type="PROSITE" id="PS50893">
    <property type="entry name" value="ABC_TRANSPORTER_2"/>
    <property type="match status" value="1"/>
</dbReference>
<dbReference type="Proteomes" id="UP001139031">
    <property type="component" value="Unassembled WGS sequence"/>
</dbReference>
<dbReference type="PANTHER" id="PTHR42939:SF1">
    <property type="entry name" value="ABC TRANSPORTER ATP-BINDING PROTEIN ALBC-RELATED"/>
    <property type="match status" value="1"/>
</dbReference>
<keyword evidence="7" id="KW-1185">Reference proteome</keyword>
<feature type="transmembrane region" description="Helical" evidence="4">
    <location>
        <begin position="230"/>
        <end position="248"/>
    </location>
</feature>
<keyword evidence="2" id="KW-0547">Nucleotide-binding</keyword>
<dbReference type="RefSeq" id="WP_224195791.1">
    <property type="nucleotide sequence ID" value="NZ_JAIRAU010000045.1"/>
</dbReference>
<evidence type="ECO:0000256" key="1">
    <source>
        <dbReference type="ARBA" id="ARBA00022448"/>
    </source>
</evidence>
<evidence type="ECO:0000256" key="3">
    <source>
        <dbReference type="ARBA" id="ARBA00022840"/>
    </source>
</evidence>
<dbReference type="SMART" id="SM00382">
    <property type="entry name" value="AAA"/>
    <property type="match status" value="1"/>
</dbReference>
<evidence type="ECO:0000256" key="2">
    <source>
        <dbReference type="ARBA" id="ARBA00022741"/>
    </source>
</evidence>
<evidence type="ECO:0000259" key="5">
    <source>
        <dbReference type="PROSITE" id="PS50893"/>
    </source>
</evidence>
<dbReference type="Gene3D" id="3.40.50.300">
    <property type="entry name" value="P-loop containing nucleotide triphosphate hydrolases"/>
    <property type="match status" value="1"/>
</dbReference>
<accession>A0ABS7U0K5</accession>
<feature type="domain" description="ABC transporter" evidence="5">
    <location>
        <begin position="426"/>
        <end position="637"/>
    </location>
</feature>
<feature type="transmembrane region" description="Helical" evidence="4">
    <location>
        <begin position="69"/>
        <end position="88"/>
    </location>
</feature>
<keyword evidence="4" id="KW-0472">Membrane</keyword>
<keyword evidence="4" id="KW-1133">Transmembrane helix</keyword>
<feature type="transmembrane region" description="Helical" evidence="4">
    <location>
        <begin position="260"/>
        <end position="283"/>
    </location>
</feature>
<protein>
    <submittedName>
        <fullName evidence="6">ABC transporter ATP-binding protein</fullName>
    </submittedName>
</protein>
<feature type="transmembrane region" description="Helical" evidence="4">
    <location>
        <begin position="338"/>
        <end position="359"/>
    </location>
</feature>
<gene>
    <name evidence="6" type="ORF">K7C98_32900</name>
</gene>
<feature type="transmembrane region" description="Helical" evidence="4">
    <location>
        <begin position="36"/>
        <end position="62"/>
    </location>
</feature>
<evidence type="ECO:0000313" key="6">
    <source>
        <dbReference type="EMBL" id="MBZ5714057.1"/>
    </source>
</evidence>
<dbReference type="SUPFAM" id="SSF52540">
    <property type="entry name" value="P-loop containing nucleoside triphosphate hydrolases"/>
    <property type="match status" value="1"/>
</dbReference>
<feature type="transmembrane region" description="Helical" evidence="4">
    <location>
        <begin position="394"/>
        <end position="410"/>
    </location>
</feature>
<keyword evidence="4" id="KW-0812">Transmembrane</keyword>
<keyword evidence="1" id="KW-0813">Transport</keyword>
<keyword evidence="3 6" id="KW-0067">ATP-binding</keyword>
<feature type="transmembrane region" description="Helical" evidence="4">
    <location>
        <begin position="371"/>
        <end position="388"/>
    </location>
</feature>
<dbReference type="InterPro" id="IPR003593">
    <property type="entry name" value="AAA+_ATPase"/>
</dbReference>
<comment type="caution">
    <text evidence="6">The sequence shown here is derived from an EMBL/GenBank/DDBJ whole genome shotgun (WGS) entry which is preliminary data.</text>
</comment>
<reference evidence="6" key="1">
    <citation type="submission" date="2021-08" db="EMBL/GenBank/DDBJ databases">
        <authorList>
            <person name="Stevens D.C."/>
        </authorList>
    </citation>
    <scope>NUCLEOTIDE SEQUENCE</scope>
    <source>
        <strain evidence="6">DSM 53165</strain>
    </source>
</reference>
<organism evidence="6 7">
    <name type="scientific">Nannocystis pusilla</name>
    <dbReference type="NCBI Taxonomy" id="889268"/>
    <lineage>
        <taxon>Bacteria</taxon>
        <taxon>Pseudomonadati</taxon>
        <taxon>Myxococcota</taxon>
        <taxon>Polyangia</taxon>
        <taxon>Nannocystales</taxon>
        <taxon>Nannocystaceae</taxon>
        <taxon>Nannocystis</taxon>
    </lineage>
</organism>
<dbReference type="GO" id="GO:0005524">
    <property type="term" value="F:ATP binding"/>
    <property type="evidence" value="ECO:0007669"/>
    <property type="project" value="UniProtKB-KW"/>
</dbReference>
<proteinExistence type="predicted"/>
<feature type="transmembrane region" description="Helical" evidence="4">
    <location>
        <begin position="304"/>
        <end position="326"/>
    </location>
</feature>